<feature type="transmembrane region" description="Helical" evidence="3">
    <location>
        <begin position="305"/>
        <end position="327"/>
    </location>
</feature>
<dbReference type="PANTHER" id="PTHR19957:SF380">
    <property type="entry name" value="SYNTAXIN FAMILY PROTEIN"/>
    <property type="match status" value="1"/>
</dbReference>
<feature type="region of interest" description="Disordered" evidence="2">
    <location>
        <begin position="1"/>
        <end position="54"/>
    </location>
</feature>
<keyword evidence="6" id="KW-1185">Reference proteome</keyword>
<dbReference type="Pfam" id="PF05739">
    <property type="entry name" value="SNARE"/>
    <property type="match status" value="1"/>
</dbReference>
<feature type="domain" description="T-SNARE coiled-coil homology" evidence="4">
    <location>
        <begin position="231"/>
        <end position="293"/>
    </location>
</feature>
<dbReference type="Pfam" id="PF00804">
    <property type="entry name" value="Syntaxin"/>
    <property type="match status" value="1"/>
</dbReference>
<dbReference type="Proteomes" id="UP000799439">
    <property type="component" value="Unassembled WGS sequence"/>
</dbReference>
<gene>
    <name evidence="5" type="ORF">K461DRAFT_279448</name>
</gene>
<dbReference type="AlphaFoldDB" id="A0A9P4MGA1"/>
<accession>A0A9P4MGA1</accession>
<evidence type="ECO:0000256" key="1">
    <source>
        <dbReference type="ARBA" id="ARBA00009063"/>
    </source>
</evidence>
<dbReference type="CDD" id="cd15849">
    <property type="entry name" value="SNARE_Sso1"/>
    <property type="match status" value="1"/>
</dbReference>
<reference evidence="5" key="1">
    <citation type="journal article" date="2020" name="Stud. Mycol.">
        <title>101 Dothideomycetes genomes: a test case for predicting lifestyles and emergence of pathogens.</title>
        <authorList>
            <person name="Haridas S."/>
            <person name="Albert R."/>
            <person name="Binder M."/>
            <person name="Bloem J."/>
            <person name="Labutti K."/>
            <person name="Salamov A."/>
            <person name="Andreopoulos B."/>
            <person name="Baker S."/>
            <person name="Barry K."/>
            <person name="Bills G."/>
            <person name="Bluhm B."/>
            <person name="Cannon C."/>
            <person name="Castanera R."/>
            <person name="Culley D."/>
            <person name="Daum C."/>
            <person name="Ezra D."/>
            <person name="Gonzalez J."/>
            <person name="Henrissat B."/>
            <person name="Kuo A."/>
            <person name="Liang C."/>
            <person name="Lipzen A."/>
            <person name="Lutzoni F."/>
            <person name="Magnuson J."/>
            <person name="Mondo S."/>
            <person name="Nolan M."/>
            <person name="Ohm R."/>
            <person name="Pangilinan J."/>
            <person name="Park H.-J."/>
            <person name="Ramirez L."/>
            <person name="Alfaro M."/>
            <person name="Sun H."/>
            <person name="Tritt A."/>
            <person name="Yoshinaga Y."/>
            <person name="Zwiers L.-H."/>
            <person name="Turgeon B."/>
            <person name="Goodwin S."/>
            <person name="Spatafora J."/>
            <person name="Crous P."/>
            <person name="Grigoriev I."/>
        </authorList>
    </citation>
    <scope>NUCLEOTIDE SEQUENCE</scope>
    <source>
        <strain evidence="5">CBS 260.36</strain>
    </source>
</reference>
<dbReference type="GO" id="GO:0006887">
    <property type="term" value="P:exocytosis"/>
    <property type="evidence" value="ECO:0007669"/>
    <property type="project" value="TreeGrafter"/>
</dbReference>
<keyword evidence="3" id="KW-1133">Transmembrane helix</keyword>
<dbReference type="GO" id="GO:0012505">
    <property type="term" value="C:endomembrane system"/>
    <property type="evidence" value="ECO:0007669"/>
    <property type="project" value="TreeGrafter"/>
</dbReference>
<dbReference type="GO" id="GO:0006906">
    <property type="term" value="P:vesicle fusion"/>
    <property type="evidence" value="ECO:0007669"/>
    <property type="project" value="TreeGrafter"/>
</dbReference>
<evidence type="ECO:0000313" key="5">
    <source>
        <dbReference type="EMBL" id="KAF2151932.1"/>
    </source>
</evidence>
<dbReference type="GO" id="GO:0005484">
    <property type="term" value="F:SNAP receptor activity"/>
    <property type="evidence" value="ECO:0007669"/>
    <property type="project" value="TreeGrafter"/>
</dbReference>
<dbReference type="GO" id="GO:0000149">
    <property type="term" value="F:SNARE binding"/>
    <property type="evidence" value="ECO:0007669"/>
    <property type="project" value="TreeGrafter"/>
</dbReference>
<proteinExistence type="inferred from homology"/>
<dbReference type="InterPro" id="IPR000727">
    <property type="entry name" value="T_SNARE_dom"/>
</dbReference>
<evidence type="ECO:0000259" key="4">
    <source>
        <dbReference type="PROSITE" id="PS50192"/>
    </source>
</evidence>
<organism evidence="5 6">
    <name type="scientific">Myriangium duriaei CBS 260.36</name>
    <dbReference type="NCBI Taxonomy" id="1168546"/>
    <lineage>
        <taxon>Eukaryota</taxon>
        <taxon>Fungi</taxon>
        <taxon>Dikarya</taxon>
        <taxon>Ascomycota</taxon>
        <taxon>Pezizomycotina</taxon>
        <taxon>Dothideomycetes</taxon>
        <taxon>Dothideomycetidae</taxon>
        <taxon>Myriangiales</taxon>
        <taxon>Myriangiaceae</taxon>
        <taxon>Myriangium</taxon>
    </lineage>
</organism>
<feature type="compositionally biased region" description="Low complexity" evidence="2">
    <location>
        <begin position="16"/>
        <end position="41"/>
    </location>
</feature>
<dbReference type="GO" id="GO:0031201">
    <property type="term" value="C:SNARE complex"/>
    <property type="evidence" value="ECO:0007669"/>
    <property type="project" value="TreeGrafter"/>
</dbReference>
<dbReference type="Gene3D" id="1.20.58.70">
    <property type="match status" value="1"/>
</dbReference>
<evidence type="ECO:0000256" key="2">
    <source>
        <dbReference type="SAM" id="MobiDB-lite"/>
    </source>
</evidence>
<dbReference type="GO" id="GO:0006886">
    <property type="term" value="P:intracellular protein transport"/>
    <property type="evidence" value="ECO:0007669"/>
    <property type="project" value="TreeGrafter"/>
</dbReference>
<dbReference type="PROSITE" id="PS50192">
    <property type="entry name" value="T_SNARE"/>
    <property type="match status" value="1"/>
</dbReference>
<comment type="similarity">
    <text evidence="1">Belongs to the syntaxin family.</text>
</comment>
<name>A0A9P4MGA1_9PEZI</name>
<dbReference type="GO" id="GO:0048278">
    <property type="term" value="P:vesicle docking"/>
    <property type="evidence" value="ECO:0007669"/>
    <property type="project" value="TreeGrafter"/>
</dbReference>
<protein>
    <submittedName>
        <fullName evidence="5">t-SNARE</fullName>
    </submittedName>
</protein>
<dbReference type="SMART" id="SM00397">
    <property type="entry name" value="t_SNARE"/>
    <property type="match status" value="1"/>
</dbReference>
<keyword evidence="3" id="KW-0472">Membrane</keyword>
<comment type="caution">
    <text evidence="5">The sequence shown here is derived from an EMBL/GenBank/DDBJ whole genome shotgun (WGS) entry which is preliminary data.</text>
</comment>
<keyword evidence="3" id="KW-0812">Transmembrane</keyword>
<dbReference type="EMBL" id="ML996087">
    <property type="protein sequence ID" value="KAF2151932.1"/>
    <property type="molecule type" value="Genomic_DNA"/>
</dbReference>
<dbReference type="SUPFAM" id="SSF47661">
    <property type="entry name" value="t-snare proteins"/>
    <property type="match status" value="1"/>
</dbReference>
<sequence length="378" mass="42482">MSYNPYGGSGNGGYGQQNPYQSNQYSQQQSQQQNPYASQQNRYEDQDPFNQGQNMEMQDMHNQGQQNYGNGSANGGDPHAILNECREIQRAIDDLEGDLQTLQRSQRGFVNGTGASNREIDAMGADIMGTYRSLADRVKRIKSRPEAGNPQNAPQVGNLDRRIKKAINAFQQQESAFRKEVQEQQKRQYLIVNPNATEAELREVTEAGGDTQIFQQALMSADRRGQAQSTLRNVQQRHDAIQQIERTMMELAQLFQDLDAIVVQQDPMIQNVEKQAEDTHQHMVEANVQLEQATVSARAARKKKWICLGIVVLIILIIVIIVVIYGATHGWFNKSNNNNNKNSKRAIMMAGNLIARSDVLPAGSRQLLDEVLGRRAIE</sequence>
<evidence type="ECO:0000256" key="3">
    <source>
        <dbReference type="SAM" id="Phobius"/>
    </source>
</evidence>
<dbReference type="InterPro" id="IPR045242">
    <property type="entry name" value="Syntaxin"/>
</dbReference>
<dbReference type="GO" id="GO:0005886">
    <property type="term" value="C:plasma membrane"/>
    <property type="evidence" value="ECO:0007669"/>
    <property type="project" value="TreeGrafter"/>
</dbReference>
<dbReference type="InterPro" id="IPR010989">
    <property type="entry name" value="SNARE"/>
</dbReference>
<evidence type="ECO:0000313" key="6">
    <source>
        <dbReference type="Proteomes" id="UP000799439"/>
    </source>
</evidence>
<dbReference type="InterPro" id="IPR006011">
    <property type="entry name" value="Syntaxin_N"/>
</dbReference>
<dbReference type="PANTHER" id="PTHR19957">
    <property type="entry name" value="SYNTAXIN"/>
    <property type="match status" value="1"/>
</dbReference>
<dbReference type="OrthoDB" id="10255013at2759"/>